<feature type="DNA-binding region" description="H-T-H motif" evidence="2">
    <location>
        <begin position="22"/>
        <end position="41"/>
    </location>
</feature>
<dbReference type="RefSeq" id="WP_281811410.1">
    <property type="nucleotide sequence ID" value="NZ_BRLB01000001.1"/>
</dbReference>
<evidence type="ECO:0000256" key="2">
    <source>
        <dbReference type="PROSITE-ProRule" id="PRU00335"/>
    </source>
</evidence>
<dbReference type="GO" id="GO:0006355">
    <property type="term" value="P:regulation of DNA-templated transcription"/>
    <property type="evidence" value="ECO:0007669"/>
    <property type="project" value="UniProtKB-ARBA"/>
</dbReference>
<dbReference type="PANTHER" id="PTHR30328">
    <property type="entry name" value="TRANSCRIPTIONAL REPRESSOR"/>
    <property type="match status" value="1"/>
</dbReference>
<name>A0A9W6DDX0_9FIRM</name>
<dbReference type="InterPro" id="IPR050109">
    <property type="entry name" value="HTH-type_TetR-like_transc_reg"/>
</dbReference>
<evidence type="ECO:0000313" key="5">
    <source>
        <dbReference type="Proteomes" id="UP001144256"/>
    </source>
</evidence>
<dbReference type="SUPFAM" id="SSF48498">
    <property type="entry name" value="Tetracyclin repressor-like, C-terminal domain"/>
    <property type="match status" value="1"/>
</dbReference>
<dbReference type="PANTHER" id="PTHR30328:SF54">
    <property type="entry name" value="HTH-TYPE TRANSCRIPTIONAL REPRESSOR SCO4008"/>
    <property type="match status" value="1"/>
</dbReference>
<dbReference type="InterPro" id="IPR036271">
    <property type="entry name" value="Tet_transcr_reg_TetR-rel_C_sf"/>
</dbReference>
<dbReference type="InterPro" id="IPR001647">
    <property type="entry name" value="HTH_TetR"/>
</dbReference>
<protein>
    <submittedName>
        <fullName evidence="4">TetR family transcriptional regulator</fullName>
    </submittedName>
</protein>
<organism evidence="4 5">
    <name type="scientific">Vallitalea longa</name>
    <dbReference type="NCBI Taxonomy" id="2936439"/>
    <lineage>
        <taxon>Bacteria</taxon>
        <taxon>Bacillati</taxon>
        <taxon>Bacillota</taxon>
        <taxon>Clostridia</taxon>
        <taxon>Lachnospirales</taxon>
        <taxon>Vallitaleaceae</taxon>
        <taxon>Vallitalea</taxon>
    </lineage>
</organism>
<dbReference type="Proteomes" id="UP001144256">
    <property type="component" value="Unassembled WGS sequence"/>
</dbReference>
<sequence length="182" mass="21610">MKETIMKMAVEKIQIYGLRKFTMDEIASELKISKKTIYKYYKSKEDIILEYINTIIESDKKYTLNALEESDLLEDKLHSIIYSYHKYKLPVSILDEIHKFYYKQWEKIQELKTFKINIIEDVLKKSIDDGMIKNDINLHLISTTLESVSNTFLDYKFLSDNNLTLKDAMNEVIKILLYGILK</sequence>
<dbReference type="Gene3D" id="1.10.10.60">
    <property type="entry name" value="Homeodomain-like"/>
    <property type="match status" value="1"/>
</dbReference>
<gene>
    <name evidence="4" type="ORF">SH1V18_02480</name>
</gene>
<keyword evidence="1 2" id="KW-0238">DNA-binding</keyword>
<evidence type="ECO:0000256" key="1">
    <source>
        <dbReference type="ARBA" id="ARBA00023125"/>
    </source>
</evidence>
<keyword evidence="5" id="KW-1185">Reference proteome</keyword>
<dbReference type="SUPFAM" id="SSF46689">
    <property type="entry name" value="Homeodomain-like"/>
    <property type="match status" value="1"/>
</dbReference>
<comment type="caution">
    <text evidence="4">The sequence shown here is derived from an EMBL/GenBank/DDBJ whole genome shotgun (WGS) entry which is preliminary data.</text>
</comment>
<dbReference type="InterPro" id="IPR009057">
    <property type="entry name" value="Homeodomain-like_sf"/>
</dbReference>
<dbReference type="AlphaFoldDB" id="A0A9W6DDX0"/>
<dbReference type="Gene3D" id="1.10.357.10">
    <property type="entry name" value="Tetracycline Repressor, domain 2"/>
    <property type="match status" value="1"/>
</dbReference>
<dbReference type="PROSITE" id="PS50977">
    <property type="entry name" value="HTH_TETR_2"/>
    <property type="match status" value="1"/>
</dbReference>
<proteinExistence type="predicted"/>
<evidence type="ECO:0000259" key="3">
    <source>
        <dbReference type="PROSITE" id="PS50977"/>
    </source>
</evidence>
<dbReference type="EMBL" id="BRLB01000001">
    <property type="protein sequence ID" value="GKX27768.1"/>
    <property type="molecule type" value="Genomic_DNA"/>
</dbReference>
<dbReference type="Pfam" id="PF00440">
    <property type="entry name" value="TetR_N"/>
    <property type="match status" value="1"/>
</dbReference>
<reference evidence="4" key="1">
    <citation type="submission" date="2022-06" db="EMBL/GenBank/DDBJ databases">
        <title>Vallitalea longa sp. nov., an anaerobic bacterium isolated from marine sediment.</title>
        <authorList>
            <person name="Hirano S."/>
            <person name="Terahara T."/>
            <person name="Mori K."/>
            <person name="Hamada M."/>
            <person name="Matsumoto R."/>
            <person name="Kobayashi T."/>
        </authorList>
    </citation>
    <scope>NUCLEOTIDE SEQUENCE</scope>
    <source>
        <strain evidence="4">SH18-1</strain>
    </source>
</reference>
<accession>A0A9W6DDX0</accession>
<evidence type="ECO:0000313" key="4">
    <source>
        <dbReference type="EMBL" id="GKX27768.1"/>
    </source>
</evidence>
<feature type="domain" description="HTH tetR-type" evidence="3">
    <location>
        <begin position="1"/>
        <end position="59"/>
    </location>
</feature>
<dbReference type="GO" id="GO:0003677">
    <property type="term" value="F:DNA binding"/>
    <property type="evidence" value="ECO:0007669"/>
    <property type="project" value="UniProtKB-UniRule"/>
</dbReference>